<dbReference type="Gene3D" id="3.10.10.10">
    <property type="entry name" value="HIV Type 1 Reverse Transcriptase, subunit A, domain 1"/>
    <property type="match status" value="1"/>
</dbReference>
<keyword evidence="2" id="KW-1185">Reference proteome</keyword>
<evidence type="ECO:0000313" key="1">
    <source>
        <dbReference type="EMBL" id="KAK2702367.1"/>
    </source>
</evidence>
<dbReference type="EMBL" id="JAVRJZ010000414">
    <property type="protein sequence ID" value="KAK2702367.1"/>
    <property type="molecule type" value="Genomic_DNA"/>
</dbReference>
<dbReference type="SUPFAM" id="SSF56672">
    <property type="entry name" value="DNA/RNA polymerases"/>
    <property type="match status" value="1"/>
</dbReference>
<evidence type="ECO:0000313" key="2">
    <source>
        <dbReference type="Proteomes" id="UP001187531"/>
    </source>
</evidence>
<dbReference type="InterPro" id="IPR043502">
    <property type="entry name" value="DNA/RNA_pol_sf"/>
</dbReference>
<reference evidence="1" key="1">
    <citation type="submission" date="2023-07" db="EMBL/GenBank/DDBJ databases">
        <title>Chromosome-level genome assembly of Artemia franciscana.</title>
        <authorList>
            <person name="Jo E."/>
        </authorList>
    </citation>
    <scope>NUCLEOTIDE SEQUENCE</scope>
    <source>
        <tissue evidence="1">Whole body</tissue>
    </source>
</reference>
<comment type="caution">
    <text evidence="1">The sequence shown here is derived from an EMBL/GenBank/DDBJ whole genome shotgun (WGS) entry which is preliminary data.</text>
</comment>
<sequence length="151" mass="16946">MWMWPMHGYSNLGAPVYTKGHKTSSAVTHKFYIVDSPSAPIIGNQSSISLNLINLILNVNSGEPQTCVHDQYIKVFDEISRLEGKCNIHLKDGSVPTAYPARRVPEALKDKLLHKLIQMEKNGIIEKITEPTEWVNPMVMVEKKLQVCSCA</sequence>
<dbReference type="GO" id="GO:0071897">
    <property type="term" value="P:DNA biosynthetic process"/>
    <property type="evidence" value="ECO:0007669"/>
    <property type="project" value="UniProtKB-ARBA"/>
</dbReference>
<protein>
    <submittedName>
        <fullName evidence="1">Uncharacterized protein</fullName>
    </submittedName>
</protein>
<dbReference type="AlphaFoldDB" id="A0AA88HBK7"/>
<dbReference type="Proteomes" id="UP001187531">
    <property type="component" value="Unassembled WGS sequence"/>
</dbReference>
<gene>
    <name evidence="1" type="ORF">QYM36_019018</name>
</gene>
<proteinExistence type="predicted"/>
<accession>A0AA88HBK7</accession>
<organism evidence="1 2">
    <name type="scientific">Artemia franciscana</name>
    <name type="common">Brine shrimp</name>
    <name type="synonym">Artemia sanfranciscana</name>
    <dbReference type="NCBI Taxonomy" id="6661"/>
    <lineage>
        <taxon>Eukaryota</taxon>
        <taxon>Metazoa</taxon>
        <taxon>Ecdysozoa</taxon>
        <taxon>Arthropoda</taxon>
        <taxon>Crustacea</taxon>
        <taxon>Branchiopoda</taxon>
        <taxon>Anostraca</taxon>
        <taxon>Artemiidae</taxon>
        <taxon>Artemia</taxon>
    </lineage>
</organism>
<name>A0AA88HBK7_ARTSF</name>